<feature type="transmembrane region" description="Helical" evidence="1">
    <location>
        <begin position="221"/>
        <end position="243"/>
    </location>
</feature>
<sequence length="279" mass="29382">MVRLADAVRRDGYDHHGQDGVGRCGLRGGHRGPRTSLGTILIVDDDDPELVFTGKWTRNTDFFTIGHGQPTGFPFQNATHQSSNVGDSLTFQFAGTSIGVRDLFHWSVTGSVAASFSLDGGASSQTFTSSDQAAFNDQPNFEFFNAMGLVPGNHTLIVNITNVALIIDYLLYQPTFDNIASKPNFSAAPATTSSAVATGNSGGSGPQTTSVYASPHTNVKVIAGGVVGGLVLLVLLGVGLLLWTRSRRRKAANSTQNGDLFSSKIDGASMLIVGPCDTN</sequence>
<evidence type="ECO:0000313" key="2">
    <source>
        <dbReference type="EMBL" id="KAJ7680028.1"/>
    </source>
</evidence>
<organism evidence="2 3">
    <name type="scientific">Mycena rosella</name>
    <name type="common">Pink bonnet</name>
    <name type="synonym">Agaricus rosellus</name>
    <dbReference type="NCBI Taxonomy" id="1033263"/>
    <lineage>
        <taxon>Eukaryota</taxon>
        <taxon>Fungi</taxon>
        <taxon>Dikarya</taxon>
        <taxon>Basidiomycota</taxon>
        <taxon>Agaricomycotina</taxon>
        <taxon>Agaricomycetes</taxon>
        <taxon>Agaricomycetidae</taxon>
        <taxon>Agaricales</taxon>
        <taxon>Marasmiineae</taxon>
        <taxon>Mycenaceae</taxon>
        <taxon>Mycena</taxon>
    </lineage>
</organism>
<evidence type="ECO:0000313" key="3">
    <source>
        <dbReference type="Proteomes" id="UP001221757"/>
    </source>
</evidence>
<dbReference type="AlphaFoldDB" id="A0AAD7D616"/>
<dbReference type="Proteomes" id="UP001221757">
    <property type="component" value="Unassembled WGS sequence"/>
</dbReference>
<keyword evidence="1" id="KW-0472">Membrane</keyword>
<protein>
    <submittedName>
        <fullName evidence="2">Uncharacterized protein</fullName>
    </submittedName>
</protein>
<keyword evidence="1" id="KW-1133">Transmembrane helix</keyword>
<dbReference type="EMBL" id="JARKIE010000124">
    <property type="protein sequence ID" value="KAJ7680028.1"/>
    <property type="molecule type" value="Genomic_DNA"/>
</dbReference>
<keyword evidence="1" id="KW-0812">Transmembrane</keyword>
<dbReference type="Gene3D" id="1.20.5.510">
    <property type="entry name" value="Single helix bin"/>
    <property type="match status" value="1"/>
</dbReference>
<keyword evidence="3" id="KW-1185">Reference proteome</keyword>
<evidence type="ECO:0000256" key="1">
    <source>
        <dbReference type="SAM" id="Phobius"/>
    </source>
</evidence>
<dbReference type="Gene3D" id="2.60.120.260">
    <property type="entry name" value="Galactose-binding domain-like"/>
    <property type="match status" value="1"/>
</dbReference>
<name>A0AAD7D616_MYCRO</name>
<comment type="caution">
    <text evidence="2">The sequence shown here is derived from an EMBL/GenBank/DDBJ whole genome shotgun (WGS) entry which is preliminary data.</text>
</comment>
<gene>
    <name evidence="2" type="ORF">B0H17DRAFT_1232461</name>
</gene>
<reference evidence="2" key="1">
    <citation type="submission" date="2023-03" db="EMBL/GenBank/DDBJ databases">
        <title>Massive genome expansion in bonnet fungi (Mycena s.s.) driven by repeated elements and novel gene families across ecological guilds.</title>
        <authorList>
            <consortium name="Lawrence Berkeley National Laboratory"/>
            <person name="Harder C.B."/>
            <person name="Miyauchi S."/>
            <person name="Viragh M."/>
            <person name="Kuo A."/>
            <person name="Thoen E."/>
            <person name="Andreopoulos B."/>
            <person name="Lu D."/>
            <person name="Skrede I."/>
            <person name="Drula E."/>
            <person name="Henrissat B."/>
            <person name="Morin E."/>
            <person name="Kohler A."/>
            <person name="Barry K."/>
            <person name="LaButti K."/>
            <person name="Morin E."/>
            <person name="Salamov A."/>
            <person name="Lipzen A."/>
            <person name="Mereny Z."/>
            <person name="Hegedus B."/>
            <person name="Baldrian P."/>
            <person name="Stursova M."/>
            <person name="Weitz H."/>
            <person name="Taylor A."/>
            <person name="Grigoriev I.V."/>
            <person name="Nagy L.G."/>
            <person name="Martin F."/>
            <person name="Kauserud H."/>
        </authorList>
    </citation>
    <scope>NUCLEOTIDE SEQUENCE</scope>
    <source>
        <strain evidence="2">CBHHK067</strain>
    </source>
</reference>
<proteinExistence type="predicted"/>
<accession>A0AAD7D616</accession>